<accession>F4WNU0</accession>
<dbReference type="EMBL" id="GL888238">
    <property type="protein sequence ID" value="EGI64139.1"/>
    <property type="molecule type" value="Genomic_DNA"/>
</dbReference>
<name>F4WNU0_ACREC</name>
<dbReference type="InParanoid" id="F4WNU0"/>
<proteinExistence type="predicted"/>
<gene>
    <name evidence="2" type="ORF">G5I_07446</name>
</gene>
<keyword evidence="3" id="KW-1185">Reference proteome</keyword>
<dbReference type="Proteomes" id="UP000007755">
    <property type="component" value="Unassembled WGS sequence"/>
</dbReference>
<protein>
    <submittedName>
        <fullName evidence="2">Uncharacterized protein</fullName>
    </submittedName>
</protein>
<feature type="region of interest" description="Disordered" evidence="1">
    <location>
        <begin position="1"/>
        <end position="23"/>
    </location>
</feature>
<evidence type="ECO:0000256" key="1">
    <source>
        <dbReference type="SAM" id="MobiDB-lite"/>
    </source>
</evidence>
<reference evidence="2" key="1">
    <citation type="submission" date="2011-02" db="EMBL/GenBank/DDBJ databases">
        <title>The genome of the leaf-cutting ant Acromyrmex echinatior suggests key adaptations to social evolution and fungus farming.</title>
        <authorList>
            <person name="Nygaard S."/>
            <person name="Zhang G."/>
        </authorList>
    </citation>
    <scope>NUCLEOTIDE SEQUENCE</scope>
</reference>
<dbReference type="AlphaFoldDB" id="F4WNU0"/>
<sequence length="118" mass="13604">MRRLNHANSYERSHVPSVEDVYETPNEPLETLVKQSLQTQQVREKLHIQLGALGQKYVNMLFGGDRENVINHVYGVYLSENDDPNELVDRLRLLEVSRQTGHNDNEILSNSFVSMVLL</sequence>
<evidence type="ECO:0000313" key="3">
    <source>
        <dbReference type="Proteomes" id="UP000007755"/>
    </source>
</evidence>
<evidence type="ECO:0000313" key="2">
    <source>
        <dbReference type="EMBL" id="EGI64139.1"/>
    </source>
</evidence>
<organism evidence="3">
    <name type="scientific">Acromyrmex echinatior</name>
    <name type="common">Panamanian leafcutter ant</name>
    <name type="synonym">Acromyrmex octospinosus echinatior</name>
    <dbReference type="NCBI Taxonomy" id="103372"/>
    <lineage>
        <taxon>Eukaryota</taxon>
        <taxon>Metazoa</taxon>
        <taxon>Ecdysozoa</taxon>
        <taxon>Arthropoda</taxon>
        <taxon>Hexapoda</taxon>
        <taxon>Insecta</taxon>
        <taxon>Pterygota</taxon>
        <taxon>Neoptera</taxon>
        <taxon>Endopterygota</taxon>
        <taxon>Hymenoptera</taxon>
        <taxon>Apocrita</taxon>
        <taxon>Aculeata</taxon>
        <taxon>Formicoidea</taxon>
        <taxon>Formicidae</taxon>
        <taxon>Myrmicinae</taxon>
        <taxon>Acromyrmex</taxon>
    </lineage>
</organism>